<evidence type="ECO:0000313" key="5">
    <source>
        <dbReference type="EMBL" id="BAJ63896.1"/>
    </source>
</evidence>
<gene>
    <name evidence="5" type="ordered locus">ANT_18700</name>
</gene>
<dbReference type="Proteomes" id="UP000008922">
    <property type="component" value="Chromosome"/>
</dbReference>
<dbReference type="KEGG" id="atm:ANT_18700"/>
<dbReference type="Pfam" id="PF14559">
    <property type="entry name" value="TPR_19"/>
    <property type="match status" value="1"/>
</dbReference>
<feature type="region of interest" description="Disordered" evidence="4">
    <location>
        <begin position="456"/>
        <end position="488"/>
    </location>
</feature>
<accession>E8N632</accession>
<dbReference type="PANTHER" id="PTHR45586">
    <property type="entry name" value="TPR REPEAT-CONTAINING PROTEIN PA4667"/>
    <property type="match status" value="1"/>
</dbReference>
<evidence type="ECO:0000313" key="6">
    <source>
        <dbReference type="Proteomes" id="UP000008922"/>
    </source>
</evidence>
<evidence type="ECO:0000256" key="4">
    <source>
        <dbReference type="SAM" id="MobiDB-lite"/>
    </source>
</evidence>
<evidence type="ECO:0000256" key="1">
    <source>
        <dbReference type="ARBA" id="ARBA00022737"/>
    </source>
</evidence>
<protein>
    <recommendedName>
        <fullName evidence="7">Tetratricopeptide repeat protein</fullName>
    </recommendedName>
</protein>
<dbReference type="Pfam" id="PF13432">
    <property type="entry name" value="TPR_16"/>
    <property type="match status" value="1"/>
</dbReference>
<feature type="region of interest" description="Disordered" evidence="4">
    <location>
        <begin position="850"/>
        <end position="887"/>
    </location>
</feature>
<feature type="compositionally biased region" description="Low complexity" evidence="4">
    <location>
        <begin position="752"/>
        <end position="761"/>
    </location>
</feature>
<feature type="compositionally biased region" description="Pro residues" evidence="4">
    <location>
        <begin position="301"/>
        <end position="316"/>
    </location>
</feature>
<dbReference type="RefSeq" id="WP_013560273.1">
    <property type="nucleotide sequence ID" value="NC_014960.1"/>
</dbReference>
<dbReference type="AlphaFoldDB" id="E8N632"/>
<dbReference type="OrthoDB" id="146546at2"/>
<keyword evidence="6" id="KW-1185">Reference proteome</keyword>
<dbReference type="InParanoid" id="E8N632"/>
<dbReference type="InterPro" id="IPR011990">
    <property type="entry name" value="TPR-like_helical_dom_sf"/>
</dbReference>
<feature type="region of interest" description="Disordered" evidence="4">
    <location>
        <begin position="617"/>
        <end position="637"/>
    </location>
</feature>
<dbReference type="InterPro" id="IPR051012">
    <property type="entry name" value="CellSynth/LPSAsmb/PSIAsmb"/>
</dbReference>
<dbReference type="PANTHER" id="PTHR45586:SF1">
    <property type="entry name" value="LIPOPOLYSACCHARIDE ASSEMBLY PROTEIN B"/>
    <property type="match status" value="1"/>
</dbReference>
<feature type="region of interest" description="Disordered" evidence="4">
    <location>
        <begin position="506"/>
        <end position="537"/>
    </location>
</feature>
<reference evidence="5 6" key="1">
    <citation type="submission" date="2010-12" db="EMBL/GenBank/DDBJ databases">
        <title>Whole genome sequence of Anaerolinea thermophila UNI-1.</title>
        <authorList>
            <person name="Narita-Yamada S."/>
            <person name="Kishi E."/>
            <person name="Watanabe Y."/>
            <person name="Takasaki K."/>
            <person name="Ankai A."/>
            <person name="Oguchi A."/>
            <person name="Fukui S."/>
            <person name="Takahashi M."/>
            <person name="Yashiro I."/>
            <person name="Hosoyama A."/>
            <person name="Sekiguchi Y."/>
            <person name="Hanada S."/>
            <person name="Fujita N."/>
        </authorList>
    </citation>
    <scope>NUCLEOTIDE SEQUENCE [LARGE SCALE GENOMIC DNA]</scope>
    <source>
        <strain evidence="6">DSM 14523 / JCM 11388 / NBRC 100420 / UNI-1</strain>
    </source>
</reference>
<feature type="region of interest" description="Disordered" evidence="4">
    <location>
        <begin position="752"/>
        <end position="789"/>
    </location>
</feature>
<sequence>MARIPLRAYAREVENLIEHGQIEEAIAHAKNILKQFPKYIEAYRLLAKAYLESQRYTEAMDILQRILSVFPDDFIAHLGMSIIREDEGNLDAAIWHMERAYEVQPFNRAVQDELRRLYGRRDGVEPPRIRLTRGALVRMYDRGNLYPQAIAEIRAALAEDGARLDLLVLLARMYYLSGQKIEAAEVASSLISKLPYCFEANRILADVLPETSRAGDAPLFKQRLLSLDPYLGFISPNAPTSEQVPEQTVMVEHLDWAPSMMEEAAPEWAKTIGVEWEESGQEEELPDWLNALAQPTEIPGTPSPSHAPPSPPPPSPEEVLPDFLKSAGWTPSQGENLEAERGTLFGEELGEDIPEVESEPVEAEIPDWLKSLAPVSPEEPGESPEPVQEEERLDWLEEILPSPSSVQGIEEEEGLAEDWFFPAEATEEPPAHPESREEVAFGAEPLPDWLRAEIPAAESLPSEPAEELPEWLRTAEGESTPEVKGEKFSDWLQASSLEESIKMAEPGIAPESTEAPPSWIETPPSFVEEQTTPYVEEQQPEIAEWLPESEEIPSPTETEQVPESPTLLEEIPSKFEESFQPQEESVAFPESKTGLSEPPPEDLDAALAWMEALAARQGAPEETLTISSPEQRTEEIPDWLKGQIEQTSLAEEEKAVELQESQISSEPLPELIAEETEMVIEEPSQPEVVQKAEIEITEQSPDLTDLDAALAWMEALAARQGAEPETLTITPPEQRQETPPEWIREELQGVESAVAPEVSVSEESHPPVPPIAEESKGVPPVSAEKSLEEMSPDEAFAWLESLAARQGAQEGTLFTPEEERPEVPPVPEAPPAEEIVETEEITLPAIEEKAEEWVPEETMSGIITEQPTSAEIGEATAEESISGEEVEIPEWLRSYEEEQKSQPPAWEPATLEINPEEVPDEALPEWLRVTPAETEPELTQIETWETKPSASLEASISSTESPATTEIQYFGEGEPSSGWLAIQAGEISKAVDSYATLIETGKNLEKVIQELEEALKYHPGEVTLWQMLGDAYFKADQVAKALDAYSKAEELLR</sequence>
<feature type="region of interest" description="Disordered" evidence="4">
    <location>
        <begin position="576"/>
        <end position="601"/>
    </location>
</feature>
<name>E8N632_ANATU</name>
<feature type="repeat" description="TPR" evidence="3">
    <location>
        <begin position="40"/>
        <end position="73"/>
    </location>
</feature>
<dbReference type="PROSITE" id="PS50293">
    <property type="entry name" value="TPR_REGION"/>
    <property type="match status" value="1"/>
</dbReference>
<keyword evidence="1" id="KW-0677">Repeat</keyword>
<feature type="region of interest" description="Disordered" evidence="4">
    <location>
        <begin position="294"/>
        <end position="335"/>
    </location>
</feature>
<feature type="compositionally biased region" description="Basic and acidic residues" evidence="4">
    <location>
        <begin position="473"/>
        <end position="488"/>
    </location>
</feature>
<dbReference type="SMART" id="SM00028">
    <property type="entry name" value="TPR"/>
    <property type="match status" value="4"/>
</dbReference>
<organism evidence="5 6">
    <name type="scientific">Anaerolinea thermophila (strain DSM 14523 / JCM 11388 / NBRC 100420 / UNI-1)</name>
    <dbReference type="NCBI Taxonomy" id="926569"/>
    <lineage>
        <taxon>Bacteria</taxon>
        <taxon>Bacillati</taxon>
        <taxon>Chloroflexota</taxon>
        <taxon>Anaerolineae</taxon>
        <taxon>Anaerolineales</taxon>
        <taxon>Anaerolineaceae</taxon>
        <taxon>Anaerolinea</taxon>
    </lineage>
</organism>
<evidence type="ECO:0008006" key="7">
    <source>
        <dbReference type="Google" id="ProtNLM"/>
    </source>
</evidence>
<dbReference type="HOGENOM" id="CLU_290472_0_0_0"/>
<dbReference type="STRING" id="926569.ANT_18700"/>
<evidence type="ECO:0000256" key="2">
    <source>
        <dbReference type="ARBA" id="ARBA00022803"/>
    </source>
</evidence>
<dbReference type="eggNOG" id="COG0457">
    <property type="taxonomic scope" value="Bacteria"/>
</dbReference>
<evidence type="ECO:0000256" key="3">
    <source>
        <dbReference type="PROSITE-ProRule" id="PRU00339"/>
    </source>
</evidence>
<feature type="region of interest" description="Disordered" evidence="4">
    <location>
        <begin position="813"/>
        <end position="836"/>
    </location>
</feature>
<dbReference type="SUPFAM" id="SSF48452">
    <property type="entry name" value="TPR-like"/>
    <property type="match status" value="2"/>
</dbReference>
<dbReference type="InterPro" id="IPR019734">
    <property type="entry name" value="TPR_rpt"/>
</dbReference>
<proteinExistence type="predicted"/>
<dbReference type="PROSITE" id="PS50005">
    <property type="entry name" value="TPR"/>
    <property type="match status" value="1"/>
</dbReference>
<dbReference type="Gene3D" id="1.25.40.10">
    <property type="entry name" value="Tetratricopeptide repeat domain"/>
    <property type="match status" value="2"/>
</dbReference>
<dbReference type="EMBL" id="AP012029">
    <property type="protein sequence ID" value="BAJ63896.1"/>
    <property type="molecule type" value="Genomic_DNA"/>
</dbReference>
<keyword evidence="2 3" id="KW-0802">TPR repeat</keyword>